<reference evidence="4" key="3">
    <citation type="submission" date="2016-08" db="EMBL/GenBank/DDBJ databases">
        <title>Sequencing, Assembly and Comparative Genomics of S. aureofaciens ATCC 10762.</title>
        <authorList>
            <person name="Gradnigo J.S."/>
            <person name="Johnson N."/>
            <person name="Somerville G.A."/>
        </authorList>
    </citation>
    <scope>NUCLEOTIDE SEQUENCE [LARGE SCALE GENOMIC DNA]</scope>
    <source>
        <strain evidence="4">ATCC 10762</strain>
    </source>
</reference>
<reference evidence="3 6" key="1">
    <citation type="journal article" date="2014" name="Int. J. Syst. Evol. Microbiol.">
        <title>Complete genome sequence of Corynebacterium casei LMG S-19264T (=DSM 44701T), isolated from a smear-ripened cheese.</title>
        <authorList>
            <consortium name="US DOE Joint Genome Institute (JGI-PGF)"/>
            <person name="Walter F."/>
            <person name="Albersmeier A."/>
            <person name="Kalinowski J."/>
            <person name="Ruckert C."/>
        </authorList>
    </citation>
    <scope>NUCLEOTIDE SEQUENCE [LARGE SCALE GENOMIC DNA]</scope>
    <source>
        <strain evidence="3 6">JCM 4434</strain>
    </source>
</reference>
<accession>A0A8H9LTY0</accession>
<dbReference type="Proteomes" id="UP000037395">
    <property type="component" value="Unassembled WGS sequence"/>
</dbReference>
<protein>
    <submittedName>
        <fullName evidence="4">Uncharacterized protein</fullName>
    </submittedName>
</protein>
<dbReference type="EMBL" id="BMUB01000024">
    <property type="protein sequence ID" value="GGV00331.1"/>
    <property type="molecule type" value="Genomic_DNA"/>
</dbReference>
<evidence type="ECO:0000313" key="6">
    <source>
        <dbReference type="Proteomes" id="UP000610124"/>
    </source>
</evidence>
<evidence type="ECO:0000256" key="1">
    <source>
        <dbReference type="SAM" id="MobiDB-lite"/>
    </source>
</evidence>
<feature type="signal peptide" evidence="2">
    <location>
        <begin position="1"/>
        <end position="28"/>
    </location>
</feature>
<evidence type="ECO:0000256" key="2">
    <source>
        <dbReference type="SAM" id="SignalP"/>
    </source>
</evidence>
<dbReference type="KEGG" id="kau:B6264_29705"/>
<reference evidence="4 5" key="2">
    <citation type="submission" date="2014-07" db="EMBL/GenBank/DDBJ databases">
        <authorList>
            <person name="Zhang J.E."/>
            <person name="Yang H."/>
            <person name="Guo J."/>
            <person name="Deng Z."/>
            <person name="Luo H."/>
            <person name="Luo M."/>
            <person name="Zhao B."/>
        </authorList>
    </citation>
    <scope>NUCLEOTIDE SEQUENCE [LARGE SCALE GENOMIC DNA]</scope>
    <source>
        <strain evidence="4">ATCC 10762</strain>
        <strain evidence="5">ATCC 10762 / DSM 40127 / CCM 3239 / JCM 4008 / LMG 5968 / NBRC 12843 / NCIMB 8234 / A-377</strain>
    </source>
</reference>
<accession>A0A1E7N9K2</accession>
<evidence type="ECO:0000313" key="5">
    <source>
        <dbReference type="Proteomes" id="UP000037395"/>
    </source>
</evidence>
<feature type="region of interest" description="Disordered" evidence="1">
    <location>
        <begin position="54"/>
        <end position="73"/>
    </location>
</feature>
<keyword evidence="5" id="KW-1185">Reference proteome</keyword>
<feature type="chain" id="PRO_5014268850" evidence="2">
    <location>
        <begin position="29"/>
        <end position="94"/>
    </location>
</feature>
<comment type="caution">
    <text evidence="4">The sequence shown here is derived from an EMBL/GenBank/DDBJ whole genome shotgun (WGS) entry which is preliminary data.</text>
</comment>
<dbReference type="RefSeq" id="WP_046385941.1">
    <property type="nucleotide sequence ID" value="NZ_BMUB01000024.1"/>
</dbReference>
<keyword evidence="2" id="KW-0732">Signal</keyword>
<reference evidence="5" key="4">
    <citation type="submission" date="2016-08" db="EMBL/GenBank/DDBJ databases">
        <title>Sequencing, assembly and comparative genomics of S. aureofaciens ATCC 10762.</title>
        <authorList>
            <person name="Gradnigo J.S."/>
            <person name="Johnson N."/>
            <person name="Somerville G.A."/>
        </authorList>
    </citation>
    <scope>NUCLEOTIDE SEQUENCE [LARGE SCALE GENOMIC DNA]</scope>
    <source>
        <strain evidence="5">ATCC 10762 / DSM 40127 / CCM 3239 / JCM 4008 / LMG 5968 / NBRC 12843 / NCIMB 8234 / A-377</strain>
    </source>
</reference>
<dbReference type="AlphaFoldDB" id="A0A1E7N9K2"/>
<organism evidence="4 5">
    <name type="scientific">Kitasatospora aureofaciens</name>
    <name type="common">Streptomyces aureofaciens</name>
    <dbReference type="NCBI Taxonomy" id="1894"/>
    <lineage>
        <taxon>Bacteria</taxon>
        <taxon>Bacillati</taxon>
        <taxon>Actinomycetota</taxon>
        <taxon>Actinomycetes</taxon>
        <taxon>Kitasatosporales</taxon>
        <taxon>Streptomycetaceae</taxon>
        <taxon>Kitasatospora</taxon>
    </lineage>
</organism>
<sequence length="94" mass="10241">MRRRMTALVLTAALAGGALATVAQVASAQPAAAASIKVDLNKMRQQVAELRQKADRLDRAGQHDAARKTRAQADALQRRINQIEAAERDTTHHF</sequence>
<dbReference type="GeneID" id="97489283"/>
<proteinExistence type="predicted"/>
<evidence type="ECO:0000313" key="3">
    <source>
        <dbReference type="EMBL" id="GGV00331.1"/>
    </source>
</evidence>
<dbReference type="EMBL" id="JPRF03000021">
    <property type="protein sequence ID" value="OEV37375.1"/>
    <property type="molecule type" value="Genomic_DNA"/>
</dbReference>
<dbReference type="Proteomes" id="UP000610124">
    <property type="component" value="Unassembled WGS sequence"/>
</dbReference>
<gene>
    <name evidence="3" type="ORF">GCM10010502_63490</name>
    <name evidence="4" type="ORF">HS99_0006235</name>
</gene>
<name>A0A1E7N9K2_KITAU</name>
<evidence type="ECO:0000313" key="4">
    <source>
        <dbReference type="EMBL" id="OEV37375.1"/>
    </source>
</evidence>
<reference evidence="3" key="5">
    <citation type="submission" date="2020-09" db="EMBL/GenBank/DDBJ databases">
        <authorList>
            <person name="Sun Q."/>
            <person name="Ohkuma M."/>
        </authorList>
    </citation>
    <scope>NUCLEOTIDE SEQUENCE</scope>
    <source>
        <strain evidence="3">JCM 4434</strain>
    </source>
</reference>
<feature type="compositionally biased region" description="Basic and acidic residues" evidence="1">
    <location>
        <begin position="54"/>
        <end position="67"/>
    </location>
</feature>